<evidence type="ECO:0000313" key="10">
    <source>
        <dbReference type="EMBL" id="CAF1521839.1"/>
    </source>
</evidence>
<dbReference type="Proteomes" id="UP000663829">
    <property type="component" value="Unassembled WGS sequence"/>
</dbReference>
<feature type="transmembrane region" description="Helical" evidence="8">
    <location>
        <begin position="279"/>
        <end position="295"/>
    </location>
</feature>
<dbReference type="Proteomes" id="UP000682733">
    <property type="component" value="Unassembled WGS sequence"/>
</dbReference>
<keyword evidence="5" id="KW-0653">Protein transport</keyword>
<evidence type="ECO:0000313" key="11">
    <source>
        <dbReference type="EMBL" id="CAF3522788.1"/>
    </source>
</evidence>
<dbReference type="GO" id="GO:0016020">
    <property type="term" value="C:membrane"/>
    <property type="evidence" value="ECO:0007669"/>
    <property type="project" value="UniProtKB-SubCell"/>
</dbReference>
<organism evidence="10 13">
    <name type="scientific">Didymodactylos carnosus</name>
    <dbReference type="NCBI Taxonomy" id="1234261"/>
    <lineage>
        <taxon>Eukaryota</taxon>
        <taxon>Metazoa</taxon>
        <taxon>Spiralia</taxon>
        <taxon>Gnathifera</taxon>
        <taxon>Rotifera</taxon>
        <taxon>Eurotatoria</taxon>
        <taxon>Bdelloidea</taxon>
        <taxon>Philodinida</taxon>
        <taxon>Philodinidae</taxon>
        <taxon>Didymodactylos</taxon>
    </lineage>
</organism>
<evidence type="ECO:0000313" key="9">
    <source>
        <dbReference type="EMBL" id="CAF0744875.1"/>
    </source>
</evidence>
<proteinExistence type="predicted"/>
<comment type="subcellular location">
    <subcellularLocation>
        <location evidence="1">Membrane</location>
        <topology evidence="1">Multi-pass membrane protein</topology>
    </subcellularLocation>
</comment>
<reference evidence="10" key="1">
    <citation type="submission" date="2021-02" db="EMBL/GenBank/DDBJ databases">
        <authorList>
            <person name="Nowell W R."/>
        </authorList>
    </citation>
    <scope>NUCLEOTIDE SEQUENCE</scope>
</reference>
<accession>A0A815UF86</accession>
<feature type="transmembrane region" description="Helical" evidence="8">
    <location>
        <begin position="226"/>
        <end position="245"/>
    </location>
</feature>
<keyword evidence="6 8" id="KW-1133">Transmembrane helix</keyword>
<feature type="transmembrane region" description="Helical" evidence="8">
    <location>
        <begin position="45"/>
        <end position="70"/>
    </location>
</feature>
<keyword evidence="3 8" id="KW-0812">Transmembrane</keyword>
<evidence type="ECO:0000313" key="12">
    <source>
        <dbReference type="EMBL" id="CAF4380989.1"/>
    </source>
</evidence>
<keyword evidence="4" id="KW-0571">Peptide transport</keyword>
<evidence type="ECO:0000256" key="3">
    <source>
        <dbReference type="ARBA" id="ARBA00022692"/>
    </source>
</evidence>
<sequence length="394" mass="45148">MRRILVWPSEMIWPANLPYIALLRTMHEPEKPLTPKWLNLSRKKFFVIICLGSMVYYWLPGYIMPVLTAFSWMCMINPRHVLLSQVTGNGGFGFGVFQFDWLTIRSSLDSPILCPRWAQLNILVGFILTCWLFIPILYFTNTWNWKSFPISNGGFFSPPGNPTDIYLSVTFVIGYNLFLASFAALVTHTILYHGKYIVKQFSMSLKKRQNDVHCQLMARYSDVPEWVYLVIFLCAFIIGCVTCHFSHLMPWYYLFLTVSISFICLLLTGIVAAKTNIEIDIVTIVVLLGGVIFKLKPLASLTFVTFAWSTQKQAFILISYLKFGHYMKISPKVMLTTQLIITILAAIIKYGITEHLLKTIEGLCTFTNRDWSCPHMNQLAIVFASNDTGMLKSL</sequence>
<keyword evidence="13" id="KW-1185">Reference proteome</keyword>
<keyword evidence="7 8" id="KW-0472">Membrane</keyword>
<evidence type="ECO:0000256" key="6">
    <source>
        <dbReference type="ARBA" id="ARBA00022989"/>
    </source>
</evidence>
<dbReference type="NCBIfam" id="TIGR00728">
    <property type="entry name" value="OPT_sfam"/>
    <property type="match status" value="1"/>
</dbReference>
<feature type="transmembrane region" description="Helical" evidence="8">
    <location>
        <begin position="251"/>
        <end position="272"/>
    </location>
</feature>
<dbReference type="InterPro" id="IPR004648">
    <property type="entry name" value="Oligpept_transpt"/>
</dbReference>
<evidence type="ECO:0000256" key="4">
    <source>
        <dbReference type="ARBA" id="ARBA00022856"/>
    </source>
</evidence>
<dbReference type="InterPro" id="IPR004813">
    <property type="entry name" value="OPT"/>
</dbReference>
<dbReference type="Proteomes" id="UP000677228">
    <property type="component" value="Unassembled WGS sequence"/>
</dbReference>
<evidence type="ECO:0000313" key="13">
    <source>
        <dbReference type="Proteomes" id="UP000663829"/>
    </source>
</evidence>
<dbReference type="Proteomes" id="UP000681722">
    <property type="component" value="Unassembled WGS sequence"/>
</dbReference>
<protein>
    <submittedName>
        <fullName evidence="10">Uncharacterized protein</fullName>
    </submittedName>
</protein>
<dbReference type="Pfam" id="PF03169">
    <property type="entry name" value="OPT"/>
    <property type="match status" value="1"/>
</dbReference>
<dbReference type="EMBL" id="CAJNOQ010023942">
    <property type="protein sequence ID" value="CAF1521839.1"/>
    <property type="molecule type" value="Genomic_DNA"/>
</dbReference>
<dbReference type="OrthoDB" id="9986677at2759"/>
<comment type="caution">
    <text evidence="10">The sequence shown here is derived from an EMBL/GenBank/DDBJ whole genome shotgun (WGS) entry which is preliminary data.</text>
</comment>
<feature type="transmembrane region" description="Helical" evidence="8">
    <location>
        <begin position="90"/>
        <end position="108"/>
    </location>
</feature>
<dbReference type="GO" id="GO:0015031">
    <property type="term" value="P:protein transport"/>
    <property type="evidence" value="ECO:0007669"/>
    <property type="project" value="UniProtKB-KW"/>
</dbReference>
<evidence type="ECO:0000256" key="1">
    <source>
        <dbReference type="ARBA" id="ARBA00004141"/>
    </source>
</evidence>
<dbReference type="PANTHER" id="PTHR22601">
    <property type="entry name" value="ISP4 LIKE PROTEIN"/>
    <property type="match status" value="1"/>
</dbReference>
<feature type="transmembrane region" description="Helical" evidence="8">
    <location>
        <begin position="120"/>
        <end position="139"/>
    </location>
</feature>
<dbReference type="GO" id="GO:0035673">
    <property type="term" value="F:oligopeptide transmembrane transporter activity"/>
    <property type="evidence" value="ECO:0007669"/>
    <property type="project" value="InterPro"/>
</dbReference>
<name>A0A815UF86_9BILA</name>
<feature type="transmembrane region" description="Helical" evidence="8">
    <location>
        <begin position="333"/>
        <end position="352"/>
    </location>
</feature>
<dbReference type="EMBL" id="CAJNOK010000319">
    <property type="protein sequence ID" value="CAF0744875.1"/>
    <property type="molecule type" value="Genomic_DNA"/>
</dbReference>
<gene>
    <name evidence="10" type="ORF">GPM918_LOCUS37583</name>
    <name evidence="9" type="ORF">OVA965_LOCUS1662</name>
    <name evidence="12" type="ORF">SRO942_LOCUS38353</name>
    <name evidence="11" type="ORF">TMI583_LOCUS1662</name>
</gene>
<evidence type="ECO:0000256" key="8">
    <source>
        <dbReference type="SAM" id="Phobius"/>
    </source>
</evidence>
<feature type="transmembrane region" description="Helical" evidence="8">
    <location>
        <begin position="165"/>
        <end position="192"/>
    </location>
</feature>
<evidence type="ECO:0000256" key="2">
    <source>
        <dbReference type="ARBA" id="ARBA00022448"/>
    </source>
</evidence>
<dbReference type="EMBL" id="CAJOBC010089496">
    <property type="protein sequence ID" value="CAF4380989.1"/>
    <property type="molecule type" value="Genomic_DNA"/>
</dbReference>
<dbReference type="EMBL" id="CAJOBA010000319">
    <property type="protein sequence ID" value="CAF3522788.1"/>
    <property type="molecule type" value="Genomic_DNA"/>
</dbReference>
<evidence type="ECO:0000256" key="7">
    <source>
        <dbReference type="ARBA" id="ARBA00023136"/>
    </source>
</evidence>
<keyword evidence="2" id="KW-0813">Transport</keyword>
<evidence type="ECO:0000256" key="5">
    <source>
        <dbReference type="ARBA" id="ARBA00022927"/>
    </source>
</evidence>
<dbReference type="AlphaFoldDB" id="A0A815UF86"/>